<name>A0A4R4ELT6_9BACL</name>
<dbReference type="AlphaFoldDB" id="A0A4R4ELT6"/>
<evidence type="ECO:0000256" key="4">
    <source>
        <dbReference type="ARBA" id="ARBA00022723"/>
    </source>
</evidence>
<dbReference type="Proteomes" id="UP000295418">
    <property type="component" value="Unassembled WGS sequence"/>
</dbReference>
<dbReference type="InterPro" id="IPR055066">
    <property type="entry name" value="AASDHPPT_N"/>
</dbReference>
<keyword evidence="10" id="KW-1185">Reference proteome</keyword>
<dbReference type="GO" id="GO:0019878">
    <property type="term" value="P:lysine biosynthetic process via aminoadipic acid"/>
    <property type="evidence" value="ECO:0007669"/>
    <property type="project" value="TreeGrafter"/>
</dbReference>
<dbReference type="GO" id="GO:0005829">
    <property type="term" value="C:cytosol"/>
    <property type="evidence" value="ECO:0007669"/>
    <property type="project" value="TreeGrafter"/>
</dbReference>
<evidence type="ECO:0000256" key="3">
    <source>
        <dbReference type="ARBA" id="ARBA00022679"/>
    </source>
</evidence>
<dbReference type="Pfam" id="PF01648">
    <property type="entry name" value="ACPS"/>
    <property type="match status" value="1"/>
</dbReference>
<dbReference type="InterPro" id="IPR004568">
    <property type="entry name" value="Ppantetheine-prot_Trfase_dom"/>
</dbReference>
<comment type="caution">
    <text evidence="9">The sequence shown here is derived from an EMBL/GenBank/DDBJ whole genome shotgun (WGS) entry which is preliminary data.</text>
</comment>
<dbReference type="InterPro" id="IPR008278">
    <property type="entry name" value="4-PPantetheinyl_Trfase_dom"/>
</dbReference>
<dbReference type="InterPro" id="IPR050559">
    <property type="entry name" value="P-Pant_transferase_sf"/>
</dbReference>
<dbReference type="RefSeq" id="WP_132415856.1">
    <property type="nucleotide sequence ID" value="NZ_SKFG01000001.1"/>
</dbReference>
<dbReference type="PANTHER" id="PTHR12215">
    <property type="entry name" value="PHOSPHOPANTETHEINE TRANSFERASE"/>
    <property type="match status" value="1"/>
</dbReference>
<evidence type="ECO:0000259" key="8">
    <source>
        <dbReference type="Pfam" id="PF22624"/>
    </source>
</evidence>
<dbReference type="EMBL" id="SKFG01000001">
    <property type="protein sequence ID" value="TCZ80999.1"/>
    <property type="molecule type" value="Genomic_DNA"/>
</dbReference>
<dbReference type="PANTHER" id="PTHR12215:SF10">
    <property type="entry name" value="L-AMINOADIPATE-SEMIALDEHYDE DEHYDROGENASE-PHOSPHOPANTETHEINYL TRANSFERASE"/>
    <property type="match status" value="1"/>
</dbReference>
<gene>
    <name evidence="9" type="ORF">E0485_01585</name>
</gene>
<dbReference type="GO" id="GO:0006633">
    <property type="term" value="P:fatty acid biosynthetic process"/>
    <property type="evidence" value="ECO:0007669"/>
    <property type="project" value="InterPro"/>
</dbReference>
<dbReference type="SUPFAM" id="SSF56214">
    <property type="entry name" value="4'-phosphopantetheinyl transferase"/>
    <property type="match status" value="2"/>
</dbReference>
<dbReference type="GO" id="GO:0008897">
    <property type="term" value="F:holo-[acyl-carrier-protein] synthase activity"/>
    <property type="evidence" value="ECO:0007669"/>
    <property type="project" value="InterPro"/>
</dbReference>
<feature type="domain" description="4'-phosphopantetheinyl transferase N-terminal" evidence="8">
    <location>
        <begin position="16"/>
        <end position="98"/>
    </location>
</feature>
<proteinExistence type="inferred from homology"/>
<keyword evidence="4" id="KW-0479">Metal-binding</keyword>
<comment type="similarity">
    <text evidence="2">Belongs to the P-Pant transferase superfamily. Gsp/Sfp/HetI/AcpT family.</text>
</comment>
<evidence type="ECO:0000256" key="1">
    <source>
        <dbReference type="ARBA" id="ARBA00001946"/>
    </source>
</evidence>
<evidence type="ECO:0000313" key="10">
    <source>
        <dbReference type="Proteomes" id="UP000295418"/>
    </source>
</evidence>
<sequence length="228" mass="26906">MEVFVLEIQELNEGVFENLLTKVSPEKANRIRKFVFKQDAHRVLCADLFIRSIIMQQCFIENAKIEFKYNSYGKPQLIGHPGFHFNISHSGNWIVCAVDNQPIGIDIEMLQDIDLQIADRFFSTQEVIDLYQQDRDSRTSYFFDLWTLKESYIKMLGKGLSIPLDSFSIRLLSKEIVFISHQEREEVFLKKYDFHPEYKLAVCAMHKYISEDFNVSSFQKMIQIFNMM</sequence>
<feature type="domain" description="4'-phosphopantetheinyl transferase" evidence="7">
    <location>
        <begin position="102"/>
        <end position="203"/>
    </location>
</feature>
<evidence type="ECO:0000256" key="5">
    <source>
        <dbReference type="ARBA" id="ARBA00022842"/>
    </source>
</evidence>
<evidence type="ECO:0000313" key="9">
    <source>
        <dbReference type="EMBL" id="TCZ80999.1"/>
    </source>
</evidence>
<dbReference type="OrthoDB" id="9808281at2"/>
<organism evidence="9 10">
    <name type="scientific">Paenibacillus albiflavus</name>
    <dbReference type="NCBI Taxonomy" id="2545760"/>
    <lineage>
        <taxon>Bacteria</taxon>
        <taxon>Bacillati</taxon>
        <taxon>Bacillota</taxon>
        <taxon>Bacilli</taxon>
        <taxon>Bacillales</taxon>
        <taxon>Paenibacillaceae</taxon>
        <taxon>Paenibacillus</taxon>
    </lineage>
</organism>
<dbReference type="InterPro" id="IPR037143">
    <property type="entry name" value="4-PPantetheinyl_Trfase_dom_sf"/>
</dbReference>
<evidence type="ECO:0000259" key="7">
    <source>
        <dbReference type="Pfam" id="PF01648"/>
    </source>
</evidence>
<keyword evidence="5" id="KW-0460">Magnesium</keyword>
<dbReference type="Gene3D" id="3.90.470.20">
    <property type="entry name" value="4'-phosphopantetheinyl transferase domain"/>
    <property type="match status" value="2"/>
</dbReference>
<evidence type="ECO:0000256" key="6">
    <source>
        <dbReference type="ARBA" id="ARBA00023194"/>
    </source>
</evidence>
<accession>A0A4R4ELT6</accession>
<dbReference type="GO" id="GO:0000287">
    <property type="term" value="F:magnesium ion binding"/>
    <property type="evidence" value="ECO:0007669"/>
    <property type="project" value="InterPro"/>
</dbReference>
<protein>
    <submittedName>
        <fullName evidence="9">4'-phosphopantetheinyl transferase superfamily protein</fullName>
    </submittedName>
</protein>
<dbReference type="NCBIfam" id="TIGR00556">
    <property type="entry name" value="pantethn_trn"/>
    <property type="match status" value="1"/>
</dbReference>
<comment type="cofactor">
    <cofactor evidence="1">
        <name>Mg(2+)</name>
        <dbReference type="ChEBI" id="CHEBI:18420"/>
    </cofactor>
</comment>
<evidence type="ECO:0000256" key="2">
    <source>
        <dbReference type="ARBA" id="ARBA00010990"/>
    </source>
</evidence>
<dbReference type="GO" id="GO:0017000">
    <property type="term" value="P:antibiotic biosynthetic process"/>
    <property type="evidence" value="ECO:0007669"/>
    <property type="project" value="UniProtKB-KW"/>
</dbReference>
<keyword evidence="6" id="KW-0045">Antibiotic biosynthesis</keyword>
<keyword evidence="3 9" id="KW-0808">Transferase</keyword>
<reference evidence="9 10" key="1">
    <citation type="submission" date="2019-03" db="EMBL/GenBank/DDBJ databases">
        <authorList>
            <person name="Kim M.K.M."/>
        </authorList>
    </citation>
    <scope>NUCLEOTIDE SEQUENCE [LARGE SCALE GENOMIC DNA]</scope>
    <source>
        <strain evidence="9 10">18JY21-1</strain>
    </source>
</reference>
<dbReference type="Pfam" id="PF22624">
    <property type="entry name" value="AASDHPPT_N"/>
    <property type="match status" value="1"/>
</dbReference>